<organism evidence="1 2">
    <name type="scientific">Erwinia tracheiphila</name>
    <dbReference type="NCBI Taxonomy" id="65700"/>
    <lineage>
        <taxon>Bacteria</taxon>
        <taxon>Pseudomonadati</taxon>
        <taxon>Pseudomonadota</taxon>
        <taxon>Gammaproteobacteria</taxon>
        <taxon>Enterobacterales</taxon>
        <taxon>Erwiniaceae</taxon>
        <taxon>Erwinia</taxon>
    </lineage>
</organism>
<name>A0A345CT33_9GAMM</name>
<dbReference type="RefSeq" id="WP_245181550.1">
    <property type="nucleotide sequence ID" value="NZ_CP013970.1"/>
</dbReference>
<dbReference type="AlphaFoldDB" id="A0A345CT33"/>
<sequence>MSYLYSMKTKGFYPAGEEEQQPYIEAATLPDDRQAISDEDYAAFFNPPDGCYGVFDEAGPYLDG</sequence>
<accession>A0A345CT33</accession>
<evidence type="ECO:0000313" key="2">
    <source>
        <dbReference type="Proteomes" id="UP000264980"/>
    </source>
</evidence>
<gene>
    <name evidence="1" type="ORF">AV903_12020</name>
</gene>
<proteinExistence type="predicted"/>
<dbReference type="EMBL" id="CP013970">
    <property type="protein sequence ID" value="AXF76600.1"/>
    <property type="molecule type" value="Genomic_DNA"/>
</dbReference>
<protein>
    <submittedName>
        <fullName evidence="1">Uncharacterized protein</fullName>
    </submittedName>
</protein>
<reference evidence="1 2" key="1">
    <citation type="submission" date="2016-01" db="EMBL/GenBank/DDBJ databases">
        <authorList>
            <person name="Oliw E.H."/>
        </authorList>
    </citation>
    <scope>NUCLEOTIDE SEQUENCE [LARGE SCALE GENOMIC DNA]</scope>
    <source>
        <strain evidence="1 2">MDcuke</strain>
    </source>
</reference>
<evidence type="ECO:0000313" key="1">
    <source>
        <dbReference type="EMBL" id="AXF76600.1"/>
    </source>
</evidence>
<dbReference type="Proteomes" id="UP000264980">
    <property type="component" value="Chromosome"/>
</dbReference>